<dbReference type="GO" id="GO:0009791">
    <property type="term" value="P:post-embryonic development"/>
    <property type="evidence" value="ECO:0007669"/>
    <property type="project" value="UniProtKB-ARBA"/>
</dbReference>
<dbReference type="SUPFAM" id="SSF57667">
    <property type="entry name" value="beta-beta-alpha zinc fingers"/>
    <property type="match status" value="1"/>
</dbReference>
<dbReference type="Pfam" id="PF02892">
    <property type="entry name" value="zf-BED"/>
    <property type="match status" value="1"/>
</dbReference>
<keyword evidence="6" id="KW-0238">DNA-binding</keyword>
<accession>A0A6J1T304</accession>
<dbReference type="SUPFAM" id="SSF53098">
    <property type="entry name" value="Ribonuclease H-like"/>
    <property type="match status" value="1"/>
</dbReference>
<dbReference type="CTD" id="34328"/>
<name>A0A6J1T304_FRAOC</name>
<dbReference type="KEGG" id="foc:113211738"/>
<dbReference type="PANTHER" id="PTHR46481:SF10">
    <property type="entry name" value="ZINC FINGER BED DOMAIN-CONTAINING PROTEIN 39"/>
    <property type="match status" value="1"/>
</dbReference>
<keyword evidence="13 14" id="KW-0436">Ligase</keyword>
<comment type="subcellular location">
    <subcellularLocation>
        <location evidence="1">Nucleus</location>
    </subcellularLocation>
</comment>
<keyword evidence="3 9" id="KW-0863">Zinc-finger</keyword>
<keyword evidence="8" id="KW-0539">Nucleus</keyword>
<evidence type="ECO:0000313" key="13">
    <source>
        <dbReference type="RefSeq" id="XP_026285997.1"/>
    </source>
</evidence>
<dbReference type="RefSeq" id="XP_026285997.1">
    <property type="nucleotide sequence ID" value="XM_026430212.2"/>
</dbReference>
<dbReference type="GO" id="GO:0008270">
    <property type="term" value="F:zinc ion binding"/>
    <property type="evidence" value="ECO:0007669"/>
    <property type="project" value="UniProtKB-KW"/>
</dbReference>
<dbReference type="InterPro" id="IPR003656">
    <property type="entry name" value="Znf_BED"/>
</dbReference>
<evidence type="ECO:0000313" key="14">
    <source>
        <dbReference type="RefSeq" id="XP_026286005.1"/>
    </source>
</evidence>
<dbReference type="InterPro" id="IPR008906">
    <property type="entry name" value="HATC_C_dom"/>
</dbReference>
<dbReference type="GO" id="GO:0005634">
    <property type="term" value="C:nucleus"/>
    <property type="evidence" value="ECO:0007669"/>
    <property type="project" value="UniProtKB-SubCell"/>
</dbReference>
<organism evidence="12 14">
    <name type="scientific">Frankliniella occidentalis</name>
    <name type="common">Western flower thrips</name>
    <name type="synonym">Euthrips occidentalis</name>
    <dbReference type="NCBI Taxonomy" id="133901"/>
    <lineage>
        <taxon>Eukaryota</taxon>
        <taxon>Metazoa</taxon>
        <taxon>Ecdysozoa</taxon>
        <taxon>Arthropoda</taxon>
        <taxon>Hexapoda</taxon>
        <taxon>Insecta</taxon>
        <taxon>Pterygota</taxon>
        <taxon>Neoptera</taxon>
        <taxon>Paraneoptera</taxon>
        <taxon>Thysanoptera</taxon>
        <taxon>Terebrantia</taxon>
        <taxon>Thripoidea</taxon>
        <taxon>Thripidae</taxon>
        <taxon>Frankliniella</taxon>
    </lineage>
</organism>
<keyword evidence="5" id="KW-0805">Transcription regulation</keyword>
<dbReference type="InterPro" id="IPR012337">
    <property type="entry name" value="RNaseH-like_sf"/>
</dbReference>
<dbReference type="GO" id="GO:0016874">
    <property type="term" value="F:ligase activity"/>
    <property type="evidence" value="ECO:0007669"/>
    <property type="project" value="UniProtKB-KW"/>
</dbReference>
<dbReference type="GO" id="GO:0003677">
    <property type="term" value="F:DNA binding"/>
    <property type="evidence" value="ECO:0007669"/>
    <property type="project" value="UniProtKB-KW"/>
</dbReference>
<evidence type="ECO:0000256" key="7">
    <source>
        <dbReference type="ARBA" id="ARBA00023163"/>
    </source>
</evidence>
<dbReference type="GeneID" id="113211738"/>
<evidence type="ECO:0000259" key="11">
    <source>
        <dbReference type="PROSITE" id="PS50808"/>
    </source>
</evidence>
<keyword evidence="2" id="KW-0479">Metal-binding</keyword>
<dbReference type="Pfam" id="PF05699">
    <property type="entry name" value="Dimer_Tnp_hAT"/>
    <property type="match status" value="1"/>
</dbReference>
<dbReference type="Proteomes" id="UP000504606">
    <property type="component" value="Unplaced"/>
</dbReference>
<keyword evidence="7" id="KW-0804">Transcription</keyword>
<feature type="region of interest" description="Disordered" evidence="10">
    <location>
        <begin position="93"/>
        <end position="139"/>
    </location>
</feature>
<keyword evidence="4" id="KW-0862">Zinc</keyword>
<evidence type="ECO:0000256" key="2">
    <source>
        <dbReference type="ARBA" id="ARBA00022723"/>
    </source>
</evidence>
<dbReference type="AlphaFoldDB" id="A0A6J1T304"/>
<evidence type="ECO:0000256" key="9">
    <source>
        <dbReference type="PROSITE-ProRule" id="PRU00027"/>
    </source>
</evidence>
<proteinExistence type="predicted"/>
<dbReference type="GO" id="GO:0046983">
    <property type="term" value="F:protein dimerization activity"/>
    <property type="evidence" value="ECO:0007669"/>
    <property type="project" value="InterPro"/>
</dbReference>
<gene>
    <name evidence="13 14" type="primary">LOC113211738</name>
</gene>
<reference evidence="13 14" key="1">
    <citation type="submission" date="2025-04" db="UniProtKB">
        <authorList>
            <consortium name="RefSeq"/>
        </authorList>
    </citation>
    <scope>IDENTIFICATION</scope>
    <source>
        <tissue evidence="13 14">Whole organism</tissue>
    </source>
</reference>
<dbReference type="InterPro" id="IPR052035">
    <property type="entry name" value="ZnF_BED_domain_contain"/>
</dbReference>
<evidence type="ECO:0000256" key="5">
    <source>
        <dbReference type="ARBA" id="ARBA00023015"/>
    </source>
</evidence>
<dbReference type="RefSeq" id="XP_026286005.1">
    <property type="nucleotide sequence ID" value="XM_026430220.2"/>
</dbReference>
<dbReference type="PANTHER" id="PTHR46481">
    <property type="entry name" value="ZINC FINGER BED DOMAIN-CONTAINING PROTEIN 4"/>
    <property type="match status" value="1"/>
</dbReference>
<feature type="compositionally biased region" description="Basic residues" evidence="10">
    <location>
        <begin position="119"/>
        <end position="132"/>
    </location>
</feature>
<keyword evidence="12" id="KW-1185">Reference proteome</keyword>
<feature type="domain" description="BED-type" evidence="11">
    <location>
        <begin position="30"/>
        <end position="88"/>
    </location>
</feature>
<dbReference type="SMART" id="SM00614">
    <property type="entry name" value="ZnF_BED"/>
    <property type="match status" value="1"/>
</dbReference>
<evidence type="ECO:0000256" key="8">
    <source>
        <dbReference type="ARBA" id="ARBA00023242"/>
    </source>
</evidence>
<dbReference type="PROSITE" id="PS50808">
    <property type="entry name" value="ZF_BED"/>
    <property type="match status" value="1"/>
</dbReference>
<evidence type="ECO:0000256" key="3">
    <source>
        <dbReference type="ARBA" id="ARBA00022771"/>
    </source>
</evidence>
<evidence type="ECO:0000313" key="12">
    <source>
        <dbReference type="Proteomes" id="UP000504606"/>
    </source>
</evidence>
<evidence type="ECO:0000256" key="1">
    <source>
        <dbReference type="ARBA" id="ARBA00004123"/>
    </source>
</evidence>
<evidence type="ECO:0000256" key="10">
    <source>
        <dbReference type="SAM" id="MobiDB-lite"/>
    </source>
</evidence>
<evidence type="ECO:0000256" key="6">
    <source>
        <dbReference type="ARBA" id="ARBA00023125"/>
    </source>
</evidence>
<dbReference type="InterPro" id="IPR036236">
    <property type="entry name" value="Znf_C2H2_sf"/>
</dbReference>
<protein>
    <submittedName>
        <fullName evidence="13 14">E3 SUMO-protein ligase ZBED1</fullName>
    </submittedName>
</protein>
<dbReference type="OrthoDB" id="1607513at2759"/>
<evidence type="ECO:0000256" key="4">
    <source>
        <dbReference type="ARBA" id="ARBA00022833"/>
    </source>
</evidence>
<sequence>MGEPSVQNMLTRLMEEKHTFTYKKLVVPMSMRSPYWKYYGFPATEDGDIITKVKIVCVLCKAQLAYNKNTSNLRMHLQNRHSKELMELVAEHPPETRPSPKQLAAQAQADHEITSIRHTSPHSKTPKRTKYHRSLENTDSGFTKQGNVYFTQADGSIEIDGDLQFMSDPNISISNFTEDEEASSTIQILGSTSGNNSNVVLQHVESNKNISDAIAEYLILDLQHPDVVEGRGFQRLIATLRSPCEIPSRGRLVDEILPSMQCHLKETEQAYLQLFNGDYGITIEEWSSHNDEIFLTFGLHYEHKTEPQLESRVLSTVHCPSGTNGLDLYDYWMVFIDALLSEWHINPSKVTAILIATSQTELIQVLASKNFTLVPCLMYSLQECATYLFSLPEVSPVLNKCRTLLGLVHRHPTALASLRMQEPELQVDEALATDLPAIWMTTYQMLEQLSLRRAVFPSVLENVTELSSEQRLQLLLTEDDWGTVDDVVAALGPFKVAVLTLSEERFPLLSLLEPLLWQLCSSHLQSKEGDTILAIRLKEILRENLASKYINEDVRTLLRTSTMLDPRFKTLGYADDGIKEDVYERILKSLEEIFEQFPSSQDSLSTPHKKPRLSGMELLLGNVCEIKGNVGISDKAKLELEQFKSETSAPLDACPMQWWQLGSAKCPHLVYLARRYLSLPAAVMPGYRIPLPQALSFHERRKILPPDLADTYLFLNTNYQG</sequence>